<dbReference type="NCBIfam" id="TIGR00670">
    <property type="entry name" value="asp_carb_tr"/>
    <property type="match status" value="1"/>
</dbReference>
<dbReference type="UniPathway" id="UPA00070">
    <property type="reaction ID" value="UER00116"/>
</dbReference>
<evidence type="ECO:0000313" key="12">
    <source>
        <dbReference type="Proteomes" id="UP000198346"/>
    </source>
</evidence>
<feature type="binding site" evidence="8">
    <location>
        <position position="180"/>
    </location>
    <ligand>
        <name>L-aspartate</name>
        <dbReference type="ChEBI" id="CHEBI:29991"/>
    </ligand>
</feature>
<keyword evidence="5 8" id="KW-0665">Pyrimidine biosynthesis</keyword>
<name>A0A239PTG8_9PROT</name>
<evidence type="ECO:0000313" key="11">
    <source>
        <dbReference type="EMBL" id="SNT73591.1"/>
    </source>
</evidence>
<feature type="binding site" evidence="8">
    <location>
        <position position="150"/>
    </location>
    <ligand>
        <name>carbamoyl phosphate</name>
        <dbReference type="ChEBI" id="CHEBI:58228"/>
    </ligand>
</feature>
<dbReference type="GO" id="GO:0044205">
    <property type="term" value="P:'de novo' UMP biosynthetic process"/>
    <property type="evidence" value="ECO:0007669"/>
    <property type="project" value="UniProtKB-UniRule"/>
</dbReference>
<comment type="function">
    <text evidence="1">Reversibly catalyzes the transfer of the carbamoyl group from carbamoyl phosphate (CP) to the N(epsilon) atom of ornithine (ORN) to produce L-citrulline.</text>
</comment>
<feature type="binding site" evidence="8">
    <location>
        <position position="69"/>
    </location>
    <ligand>
        <name>carbamoyl phosphate</name>
        <dbReference type="ChEBI" id="CHEBI:58228"/>
    </ligand>
</feature>
<dbReference type="NCBIfam" id="NF002032">
    <property type="entry name" value="PRK00856.1"/>
    <property type="match status" value="1"/>
</dbReference>
<feature type="domain" description="Aspartate/ornithine carbamoyltransferase carbamoyl-P binding" evidence="10">
    <location>
        <begin position="17"/>
        <end position="159"/>
    </location>
</feature>
<comment type="function">
    <text evidence="6 8">Catalyzes the condensation of carbamoyl phosphate and aspartate to form carbamoyl aspartate and inorganic phosphate, the committed step in the de novo pyrimidine nucleotide biosynthesis pathway.</text>
</comment>
<evidence type="ECO:0000256" key="1">
    <source>
        <dbReference type="ARBA" id="ARBA00003822"/>
    </source>
</evidence>
<dbReference type="PRINTS" id="PR00101">
    <property type="entry name" value="ATCASE"/>
</dbReference>
<dbReference type="EC" id="2.1.3.2" evidence="8"/>
<dbReference type="PRINTS" id="PR00100">
    <property type="entry name" value="AOTCASE"/>
</dbReference>
<sequence>MENAPRPAPPPGGWSARHLLSVDDLSRDEVRHLLDLAEHYAGYLRAGAQAPRRLAGKTQINLFFESSTRTNLSFELAGKKLGADVINVPVAASSVNKGEGLVDTAQTLAAMGAHILIVRHSEPGVQEALARRLDCAVVNAGDGAHEHPTQALLDAATIRSVFGSLEGRVIAICGDVKHSRVAGSDARLFVRLGAEVRFVGPAHLMPPANDFPSVARYDSLETGLAGADIVMALRMQFERMSCDAEREAASARYFEEYGLTHASLRFAKANARVMHPGPMNRGVEIDDALADDPERSLILRQVFYGVAARMACLDALLTGGIRAERDSDRNRP</sequence>
<dbReference type="AlphaFoldDB" id="A0A239PTG8"/>
<dbReference type="GO" id="GO:0004070">
    <property type="term" value="F:aspartate carbamoyltransferase activity"/>
    <property type="evidence" value="ECO:0007669"/>
    <property type="project" value="UniProtKB-UniRule"/>
</dbReference>
<dbReference type="Pfam" id="PF02729">
    <property type="entry name" value="OTCace_N"/>
    <property type="match status" value="1"/>
</dbReference>
<feature type="binding site" evidence="8">
    <location>
        <position position="277"/>
    </location>
    <ligand>
        <name>carbamoyl phosphate</name>
        <dbReference type="ChEBI" id="CHEBI:58228"/>
    </ligand>
</feature>
<comment type="subunit">
    <text evidence="8">Heterododecamer (2C3:3R2) of six catalytic PyrB chains organized as two trimers (C3), and six regulatory PyrI chains organized as three dimers (R2).</text>
</comment>
<evidence type="ECO:0000256" key="2">
    <source>
        <dbReference type="ARBA" id="ARBA00004852"/>
    </source>
</evidence>
<feature type="binding site" evidence="8">
    <location>
        <position position="278"/>
    </location>
    <ligand>
        <name>carbamoyl phosphate</name>
        <dbReference type="ChEBI" id="CHEBI:58228"/>
    </ligand>
</feature>
<dbReference type="InterPro" id="IPR036901">
    <property type="entry name" value="Asp/Orn_carbamoylTrfase_sf"/>
</dbReference>
<accession>A0A239PTG8</accession>
<dbReference type="HAMAP" id="MF_00001">
    <property type="entry name" value="Asp_carb_tr"/>
    <property type="match status" value="1"/>
</dbReference>
<keyword evidence="4 8" id="KW-0808">Transferase</keyword>
<dbReference type="SUPFAM" id="SSF53671">
    <property type="entry name" value="Aspartate/ornithine carbamoyltransferase"/>
    <property type="match status" value="1"/>
</dbReference>
<feature type="binding site" evidence="8">
    <location>
        <position position="234"/>
    </location>
    <ligand>
        <name>L-aspartate</name>
        <dbReference type="ChEBI" id="CHEBI:29991"/>
    </ligand>
</feature>
<evidence type="ECO:0000256" key="4">
    <source>
        <dbReference type="ARBA" id="ARBA00022679"/>
    </source>
</evidence>
<dbReference type="EMBL" id="FZQA01000003">
    <property type="protein sequence ID" value="SNT73591.1"/>
    <property type="molecule type" value="Genomic_DNA"/>
</dbReference>
<dbReference type="PANTHER" id="PTHR45753">
    <property type="entry name" value="ORNITHINE CARBAMOYLTRANSFERASE, MITOCHONDRIAL"/>
    <property type="match status" value="1"/>
</dbReference>
<evidence type="ECO:0000256" key="8">
    <source>
        <dbReference type="HAMAP-Rule" id="MF_00001"/>
    </source>
</evidence>
<dbReference type="GO" id="GO:0006207">
    <property type="term" value="P:'de novo' pyrimidine nucleobase biosynthetic process"/>
    <property type="evidence" value="ECO:0007669"/>
    <property type="project" value="InterPro"/>
</dbReference>
<dbReference type="Pfam" id="PF00185">
    <property type="entry name" value="OTCace"/>
    <property type="match status" value="1"/>
</dbReference>
<comment type="catalytic activity">
    <reaction evidence="7 8">
        <text>carbamoyl phosphate + L-aspartate = N-carbamoyl-L-aspartate + phosphate + H(+)</text>
        <dbReference type="Rhea" id="RHEA:20013"/>
        <dbReference type="ChEBI" id="CHEBI:15378"/>
        <dbReference type="ChEBI" id="CHEBI:29991"/>
        <dbReference type="ChEBI" id="CHEBI:32814"/>
        <dbReference type="ChEBI" id="CHEBI:43474"/>
        <dbReference type="ChEBI" id="CHEBI:58228"/>
        <dbReference type="EC" id="2.1.3.2"/>
    </reaction>
</comment>
<comment type="pathway">
    <text evidence="2 8">Pyrimidine metabolism; UMP biosynthesis via de novo pathway; (S)-dihydroorotate from bicarbonate: step 2/3.</text>
</comment>
<proteinExistence type="inferred from homology"/>
<feature type="binding site" evidence="8">
    <location>
        <position position="119"/>
    </location>
    <ligand>
        <name>carbamoyl phosphate</name>
        <dbReference type="ChEBI" id="CHEBI:58228"/>
    </ligand>
</feature>
<evidence type="ECO:0000259" key="9">
    <source>
        <dbReference type="Pfam" id="PF00185"/>
    </source>
</evidence>
<reference evidence="11 12" key="1">
    <citation type="submission" date="2017-07" db="EMBL/GenBank/DDBJ databases">
        <authorList>
            <person name="Sun Z.S."/>
            <person name="Albrecht U."/>
            <person name="Echele G."/>
            <person name="Lee C.C."/>
        </authorList>
    </citation>
    <scope>NUCLEOTIDE SEQUENCE [LARGE SCALE GENOMIC DNA]</scope>
    <source>
        <strain evidence="11 12">CGMCC 1.12710</strain>
    </source>
</reference>
<dbReference type="InterPro" id="IPR006132">
    <property type="entry name" value="Asp/Orn_carbamoyltranf_P-bd"/>
</dbReference>
<dbReference type="InterPro" id="IPR002082">
    <property type="entry name" value="Asp_carbamoyltransf"/>
</dbReference>
<comment type="similarity">
    <text evidence="3 8">Belongs to the aspartate/ornithine carbamoyltransferase superfamily. ATCase family.</text>
</comment>
<evidence type="ECO:0000256" key="6">
    <source>
        <dbReference type="ARBA" id="ARBA00043884"/>
    </source>
</evidence>
<evidence type="ECO:0000259" key="10">
    <source>
        <dbReference type="Pfam" id="PF02729"/>
    </source>
</evidence>
<feature type="binding site" evidence="8">
    <location>
        <position position="70"/>
    </location>
    <ligand>
        <name>carbamoyl phosphate</name>
        <dbReference type="ChEBI" id="CHEBI:58228"/>
    </ligand>
</feature>
<dbReference type="InterPro" id="IPR006131">
    <property type="entry name" value="Asp_carbamoyltransf_Asp/Orn-bd"/>
</dbReference>
<evidence type="ECO:0000256" key="3">
    <source>
        <dbReference type="ARBA" id="ARBA00008896"/>
    </source>
</evidence>
<organism evidence="11 12">
    <name type="scientific">Amphiplicatus metriothermophilus</name>
    <dbReference type="NCBI Taxonomy" id="1519374"/>
    <lineage>
        <taxon>Bacteria</taxon>
        <taxon>Pseudomonadati</taxon>
        <taxon>Pseudomonadota</taxon>
        <taxon>Alphaproteobacteria</taxon>
        <taxon>Parvularculales</taxon>
        <taxon>Parvularculaceae</taxon>
        <taxon>Amphiplicatus</taxon>
    </lineage>
</organism>
<evidence type="ECO:0000256" key="7">
    <source>
        <dbReference type="ARBA" id="ARBA00048859"/>
    </source>
</evidence>
<dbReference type="PROSITE" id="PS00097">
    <property type="entry name" value="CARBAMOYLTRANSFERASE"/>
    <property type="match status" value="1"/>
</dbReference>
<dbReference type="RefSeq" id="WP_089412347.1">
    <property type="nucleotide sequence ID" value="NZ_FZQA01000003.1"/>
</dbReference>
<dbReference type="GO" id="GO:0005829">
    <property type="term" value="C:cytosol"/>
    <property type="evidence" value="ECO:0007669"/>
    <property type="project" value="TreeGrafter"/>
</dbReference>
<dbReference type="GO" id="GO:0016597">
    <property type="term" value="F:amino acid binding"/>
    <property type="evidence" value="ECO:0007669"/>
    <property type="project" value="InterPro"/>
</dbReference>
<dbReference type="OrthoDB" id="9774690at2"/>
<dbReference type="GO" id="GO:0006520">
    <property type="term" value="P:amino acid metabolic process"/>
    <property type="evidence" value="ECO:0007669"/>
    <property type="project" value="InterPro"/>
</dbReference>
<dbReference type="InterPro" id="IPR006130">
    <property type="entry name" value="Asp/Orn_carbamoylTrfase"/>
</dbReference>
<feature type="domain" description="Aspartate/ornithine carbamoyltransferase Asp/Orn-binding" evidence="9">
    <location>
        <begin position="167"/>
        <end position="315"/>
    </location>
</feature>
<dbReference type="Proteomes" id="UP000198346">
    <property type="component" value="Unassembled WGS sequence"/>
</dbReference>
<dbReference type="Gene3D" id="3.40.50.1370">
    <property type="entry name" value="Aspartate/ornithine carbamoyltransferase"/>
    <property type="match status" value="2"/>
</dbReference>
<gene>
    <name evidence="8" type="primary">pyrB</name>
    <name evidence="11" type="ORF">SAMN06297382_1893</name>
</gene>
<feature type="binding site" evidence="8">
    <location>
        <position position="97"/>
    </location>
    <ligand>
        <name>L-aspartate</name>
        <dbReference type="ChEBI" id="CHEBI:29991"/>
    </ligand>
</feature>
<feature type="binding site" evidence="8">
    <location>
        <position position="147"/>
    </location>
    <ligand>
        <name>carbamoyl phosphate</name>
        <dbReference type="ChEBI" id="CHEBI:58228"/>
    </ligand>
</feature>
<protein>
    <recommendedName>
        <fullName evidence="8">Aspartate carbamoyltransferase</fullName>
        <ecNumber evidence="8">2.1.3.2</ecNumber>
    </recommendedName>
    <alternativeName>
        <fullName evidence="8">Aspartate transcarbamylase</fullName>
        <shortName evidence="8">ATCase</shortName>
    </alternativeName>
</protein>
<keyword evidence="12" id="KW-1185">Reference proteome</keyword>
<dbReference type="PANTHER" id="PTHR45753:SF6">
    <property type="entry name" value="ASPARTATE CARBAMOYLTRANSFERASE"/>
    <property type="match status" value="1"/>
</dbReference>
<evidence type="ECO:0000256" key="5">
    <source>
        <dbReference type="ARBA" id="ARBA00022975"/>
    </source>
</evidence>